<reference evidence="3" key="2">
    <citation type="submission" date="2013-07" db="EMBL/GenBank/DDBJ databases">
        <authorList>
            <consortium name="The Broad Institute Genome Sequencing Platform"/>
            <person name="Cuomo C."/>
            <person name="Litvintseva A."/>
            <person name="Chen Y."/>
            <person name="Heitman J."/>
            <person name="Sun S."/>
            <person name="Springer D."/>
            <person name="Dromer F."/>
            <person name="Young S.K."/>
            <person name="Zeng Q."/>
            <person name="Gargeya S."/>
            <person name="Fitzgerald M."/>
            <person name="Abouelleil A."/>
            <person name="Alvarado L."/>
            <person name="Berlin A.M."/>
            <person name="Chapman S.B."/>
            <person name="Dewar J."/>
            <person name="Goldberg J."/>
            <person name="Griggs A."/>
            <person name="Gujja S."/>
            <person name="Hansen M."/>
            <person name="Howarth C."/>
            <person name="Imamovic A."/>
            <person name="Larimer J."/>
            <person name="McCowan C."/>
            <person name="Murphy C."/>
            <person name="Pearson M."/>
            <person name="Priest M."/>
            <person name="Roberts A."/>
            <person name="Saif S."/>
            <person name="Shea T."/>
            <person name="Sykes S."/>
            <person name="Wortman J."/>
            <person name="Nusbaum C."/>
            <person name="Birren B."/>
        </authorList>
    </citation>
    <scope>NUCLEOTIDE SEQUENCE</scope>
    <source>
        <strain evidence="3">CBS 10117</strain>
    </source>
</reference>
<evidence type="ECO:0000313" key="4">
    <source>
        <dbReference type="Proteomes" id="UP000078595"/>
    </source>
</evidence>
<dbReference type="AlphaFoldDB" id="A0A1A6A5P1"/>
<evidence type="ECO:0000256" key="1">
    <source>
        <dbReference type="SAM" id="MobiDB-lite"/>
    </source>
</evidence>
<reference evidence="3" key="3">
    <citation type="submission" date="2024-02" db="EMBL/GenBank/DDBJ databases">
        <title>Comparative genomics of Cryptococcus and Kwoniella reveals pathogenesis evolution and contrasting modes of karyotype evolution via chromosome fusion or intercentromeric recombination.</title>
        <authorList>
            <person name="Coelho M.A."/>
            <person name="David-Palma M."/>
            <person name="Shea T."/>
            <person name="Bowers K."/>
            <person name="McGinley-Smith S."/>
            <person name="Mohammad A.W."/>
            <person name="Gnirke A."/>
            <person name="Yurkov A.M."/>
            <person name="Nowrousian M."/>
            <person name="Sun S."/>
            <person name="Cuomo C.A."/>
            <person name="Heitman J."/>
        </authorList>
    </citation>
    <scope>NUCLEOTIDE SEQUENCE</scope>
    <source>
        <strain evidence="3">CBS 10117</strain>
    </source>
</reference>
<feature type="region of interest" description="Disordered" evidence="1">
    <location>
        <begin position="377"/>
        <end position="405"/>
    </location>
</feature>
<keyword evidence="4" id="KW-1185">Reference proteome</keyword>
<dbReference type="EMBL" id="KI894031">
    <property type="protein sequence ID" value="OBR85373.1"/>
    <property type="molecule type" value="Genomic_DNA"/>
</dbReference>
<organism evidence="2">
    <name type="scientific">Kwoniella dejecticola CBS 10117</name>
    <dbReference type="NCBI Taxonomy" id="1296121"/>
    <lineage>
        <taxon>Eukaryota</taxon>
        <taxon>Fungi</taxon>
        <taxon>Dikarya</taxon>
        <taxon>Basidiomycota</taxon>
        <taxon>Agaricomycotina</taxon>
        <taxon>Tremellomycetes</taxon>
        <taxon>Tremellales</taxon>
        <taxon>Cryptococcaceae</taxon>
        <taxon>Kwoniella</taxon>
    </lineage>
</organism>
<dbReference type="EMBL" id="CP144534">
    <property type="protein sequence ID" value="WWC61733.1"/>
    <property type="molecule type" value="Genomic_DNA"/>
</dbReference>
<feature type="region of interest" description="Disordered" evidence="1">
    <location>
        <begin position="76"/>
        <end position="97"/>
    </location>
</feature>
<evidence type="ECO:0008006" key="5">
    <source>
        <dbReference type="Google" id="ProtNLM"/>
    </source>
</evidence>
<protein>
    <recommendedName>
        <fullName evidence="5">F-box domain-containing protein</fullName>
    </recommendedName>
</protein>
<evidence type="ECO:0000313" key="3">
    <source>
        <dbReference type="EMBL" id="WWC61733.1"/>
    </source>
</evidence>
<dbReference type="KEGG" id="kdj:28968407"/>
<dbReference type="Proteomes" id="UP000078595">
    <property type="component" value="Chromosome 5"/>
</dbReference>
<feature type="compositionally biased region" description="Polar residues" evidence="1">
    <location>
        <begin position="282"/>
        <end position="292"/>
    </location>
</feature>
<dbReference type="VEuPathDB" id="FungiDB:I303_04708"/>
<reference evidence="2" key="1">
    <citation type="submission" date="2013-07" db="EMBL/GenBank/DDBJ databases">
        <title>The Genome Sequence of Cryptococcus dejecticola CBS10117.</title>
        <authorList>
            <consortium name="The Broad Institute Genome Sequencing Platform"/>
            <person name="Cuomo C."/>
            <person name="Litvintseva A."/>
            <person name="Chen Y."/>
            <person name="Heitman J."/>
            <person name="Sun S."/>
            <person name="Springer D."/>
            <person name="Dromer F."/>
            <person name="Young S.K."/>
            <person name="Zeng Q."/>
            <person name="Gargeya S."/>
            <person name="Fitzgerald M."/>
            <person name="Abouelleil A."/>
            <person name="Alvarado L."/>
            <person name="Berlin A.M."/>
            <person name="Chapman S.B."/>
            <person name="Dewar J."/>
            <person name="Goldberg J."/>
            <person name="Griggs A."/>
            <person name="Gujja S."/>
            <person name="Hansen M."/>
            <person name="Howarth C."/>
            <person name="Imamovic A."/>
            <person name="Larimer J."/>
            <person name="McCowan C."/>
            <person name="Murphy C."/>
            <person name="Pearson M."/>
            <person name="Priest M."/>
            <person name="Roberts A."/>
            <person name="Saif S."/>
            <person name="Shea T."/>
            <person name="Sykes S."/>
            <person name="Wortman J."/>
            <person name="Nusbaum C."/>
            <person name="Birren B."/>
        </authorList>
    </citation>
    <scope>NUCLEOTIDE SEQUENCE [LARGE SCALE GENOMIC DNA]</scope>
    <source>
        <strain evidence="2">CBS 10117</strain>
    </source>
</reference>
<sequence>MIGGIPFEVFRNIASHADQFTLLQLSVVSRVTWEAAGPYLYRRLRITEHNAEAVLLGLASESELIRPSNATHISDSDTLDVGLEQDPVQGKRSDLGGRKRRREISEYVRHLRVVSLPAQISHRMSYVGDSVSNSGSGLERRETWNESKNGIKASLELKLENVTSISFGSQAILDMYNWHFYERINDPEIELDHPFIRCLKRSLSVDSGLKNVCVTWPRITRRHFDEFRARLLVRQQHTNSEVESGFDTYVRHLSVFIHKFQHWGIDNGTGSNLAAEEEQGEGRTSSTNPTQSRNGNRKGRKGRGRGRERIIPNFTIHNLINGRIPTESRHIRVFFSRCDCPMMGSKRDDCYQHINYHQRRSMIMILSIQLMQKHSDRSLSRSNASEGENLGLDDITLEEEDGDKGADGKWGIELICEKSTESSSKTPPARSDKTLIRSRWERLKVEAIENCPAFADHADKVKIISWEDAEVCSCCGEKDGV</sequence>
<gene>
    <name evidence="2" type="ORF">I303_04708</name>
    <name evidence="3" type="ORF">I303_104318</name>
</gene>
<accession>A0A1A6A5P1</accession>
<feature type="compositionally biased region" description="Basic residues" evidence="1">
    <location>
        <begin position="295"/>
        <end position="304"/>
    </location>
</feature>
<proteinExistence type="predicted"/>
<evidence type="ECO:0000313" key="2">
    <source>
        <dbReference type="EMBL" id="OBR85373.1"/>
    </source>
</evidence>
<dbReference type="GeneID" id="28968407"/>
<name>A0A1A6A5P1_9TREE</name>
<feature type="region of interest" description="Disordered" evidence="1">
    <location>
        <begin position="271"/>
        <end position="307"/>
    </location>
</feature>
<dbReference type="RefSeq" id="XP_018263215.1">
    <property type="nucleotide sequence ID" value="XM_018408004.1"/>
</dbReference>